<keyword evidence="4" id="KW-0167">Capsid protein</keyword>
<dbReference type="InterPro" id="IPR037002">
    <property type="entry name" value="Microviridae_protein_F_sf"/>
</dbReference>
<keyword evidence="3" id="KW-1140">T=1 icosahedral capsid protein</keyword>
<reference evidence="6" key="1">
    <citation type="submission" date="2022-02" db="EMBL/GenBank/DDBJ databases">
        <title>Towards deciphering the DNA virus diversity associated with rodent species in the families Cricetidae and Heteromyidae.</title>
        <authorList>
            <person name="Lund M."/>
            <person name="Larsen B.B."/>
            <person name="Gryseels S."/>
            <person name="Kraberger S."/>
            <person name="Rowsey D.M."/>
            <person name="Steger L."/>
            <person name="Yule K.M."/>
            <person name="Upham N.S."/>
            <person name="Worobey M."/>
            <person name="Van Doorslaer K."/>
            <person name="Varsani A."/>
        </authorList>
    </citation>
    <scope>NUCLEOTIDE SEQUENCE</scope>
    <source>
        <strain evidence="6">NeonRodF7_5</strain>
    </source>
</reference>
<proteinExistence type="inferred from homology"/>
<name>A0A976N2D7_9VIRU</name>
<comment type="subcellular location">
    <subcellularLocation>
        <location evidence="1">Virion</location>
    </subcellularLocation>
</comment>
<dbReference type="InterPro" id="IPR003514">
    <property type="entry name" value="Microviridae_protein_F"/>
</dbReference>
<dbReference type="Pfam" id="PF02305">
    <property type="entry name" value="Phage_F"/>
    <property type="match status" value="2"/>
</dbReference>
<dbReference type="SUPFAM" id="SSF88645">
    <property type="entry name" value="ssDNA viruses"/>
    <property type="match status" value="1"/>
</dbReference>
<dbReference type="EMBL" id="OM869668">
    <property type="protein sequence ID" value="UPW41806.1"/>
    <property type="molecule type" value="Genomic_DNA"/>
</dbReference>
<evidence type="ECO:0000256" key="5">
    <source>
        <dbReference type="ARBA" id="ARBA00022844"/>
    </source>
</evidence>
<dbReference type="GO" id="GO:0039615">
    <property type="term" value="C:T=1 icosahedral viral capsid"/>
    <property type="evidence" value="ECO:0007669"/>
    <property type="project" value="UniProtKB-KW"/>
</dbReference>
<dbReference type="GO" id="GO:0005198">
    <property type="term" value="F:structural molecule activity"/>
    <property type="evidence" value="ECO:0007669"/>
    <property type="project" value="InterPro"/>
</dbReference>
<protein>
    <submittedName>
        <fullName evidence="6">Major capsid protein</fullName>
    </submittedName>
</protein>
<evidence type="ECO:0000313" key="6">
    <source>
        <dbReference type="EMBL" id="UPW41806.1"/>
    </source>
</evidence>
<sequence length="610" mass="69078">MSQKDVKNHVHRNGFDLSFRNTYTAKIGELLPVMCKEIIPGDKFKIDLASLVRTQPVKTAAFTRLKEYYDFYFVPTSLLWDKFDNYIIQTNNYNHARGFQLNPDNFTSHPYFTAKDLYEMLYFLYQHKGDNNGNRSITTDVLGYSAYAKTVKLLEYLGYGNWRTFFEDYTYNAGTSANPDYRQRPFPNNANIAYNPFPLLAYQKICQDYFRNDLWQTSRPYMFNLDYIFRNSDLKLPVANYSTTQSGFWNLNGTIFSLQYANYRKDLFTGLMPRSQFGDTTVASPLIGTQRMTFTSINPVSGDMNNGFIATLNNQESSVGYGYGEGIGPSVFALRFAEFSQKWKEITQSGNLDYQSQIEKHWNVHPSDYQSYRSRWIGGTSNNININEVTNTNLDNENSQAVLAGKGIGTQQKNGVVNFESKGEYGYMICIYHAEPILDWSSAGCERHNLKIAASDYAIPEFDNLGMESLPVALIANTPVLSNRGFGLYDTPSLPDPSKSLGYAPRYFDYKISLDVVRGNFLTTNKDWVSPLNVASFINVGAEASNTLSDAARELPSSSLDYQSFLINPNSVNSIFVPQATGDIESDVLLNSVFFDIKAVRNLSVSGLPY</sequence>
<dbReference type="Gene3D" id="2.60.169.10">
    <property type="entry name" value="Microviridae F protein"/>
    <property type="match status" value="1"/>
</dbReference>
<organism evidence="6">
    <name type="scientific">Peromfec virus RodF7_5</name>
    <dbReference type="NCBI Taxonomy" id="2929354"/>
    <lineage>
        <taxon>Viruses</taxon>
        <taxon>Monodnaviria</taxon>
        <taxon>Sangervirae</taxon>
        <taxon>Phixviricota</taxon>
        <taxon>Malgrandaviricetes</taxon>
        <taxon>Petitvirales</taxon>
        <taxon>Microviridae</taxon>
    </lineage>
</organism>
<evidence type="ECO:0000256" key="4">
    <source>
        <dbReference type="ARBA" id="ARBA00022561"/>
    </source>
</evidence>
<evidence type="ECO:0000256" key="3">
    <source>
        <dbReference type="ARBA" id="ARBA00022431"/>
    </source>
</evidence>
<accession>A0A976N2D7</accession>
<comment type="similarity">
    <text evidence="2">Belongs to the microviridae F protein family.</text>
</comment>
<evidence type="ECO:0000256" key="2">
    <source>
        <dbReference type="ARBA" id="ARBA00009963"/>
    </source>
</evidence>
<evidence type="ECO:0000256" key="1">
    <source>
        <dbReference type="ARBA" id="ARBA00004328"/>
    </source>
</evidence>
<dbReference type="InterPro" id="IPR016184">
    <property type="entry name" value="Capsid/spike_ssDNA_virus"/>
</dbReference>
<keyword evidence="5" id="KW-0946">Virion</keyword>